<dbReference type="EC" id="1.1.99.3" evidence="8"/>
<dbReference type="SUPFAM" id="SSF54373">
    <property type="entry name" value="FAD-linked reductases, C-terminal domain"/>
    <property type="match status" value="1"/>
</dbReference>
<dbReference type="Pfam" id="PF05199">
    <property type="entry name" value="GMC_oxred_C"/>
    <property type="match status" value="1"/>
</dbReference>
<feature type="compositionally biased region" description="Polar residues" evidence="5">
    <location>
        <begin position="169"/>
        <end position="180"/>
    </location>
</feature>
<comment type="caution">
    <text evidence="8">The sequence shown here is derived from an EMBL/GenBank/DDBJ whole genome shotgun (WGS) entry which is preliminary data.</text>
</comment>
<accession>A0ABS2PHS6</accession>
<dbReference type="GO" id="GO:0033717">
    <property type="term" value="F:gluconate 2-dehydrogenase (acceptor) activity"/>
    <property type="evidence" value="ECO:0007669"/>
    <property type="project" value="UniProtKB-EC"/>
</dbReference>
<dbReference type="PANTHER" id="PTHR46056:SF12">
    <property type="entry name" value="LONG-CHAIN-ALCOHOL OXIDASE"/>
    <property type="match status" value="1"/>
</dbReference>
<dbReference type="Proteomes" id="UP000741863">
    <property type="component" value="Unassembled WGS sequence"/>
</dbReference>
<evidence type="ECO:0000259" key="6">
    <source>
        <dbReference type="Pfam" id="PF00732"/>
    </source>
</evidence>
<sequence length="570" mass="63452">MPTELPHKQVAIVGVGWSGGIIASELAKAGYECIGLERGSERKVNDFIMQKDELRYAIRYELMQDLSKETLTFRNDQDMLALPMRQMGSFLLGTDLGGAGIHWNGQCPRFYPYDFEIRTQTIEKYGEDRIPDDMPLQDWGISYDDMEEYFAKFDETIGTSGEDNEMTAPRSTEFPTPPMKQTKSMKLFAEASESLGLHPYISASANLSEAYTNPDGQTINQCMYCSFCERFGCDYQAKSDPLITVIPTALETGNFEVRTHSNVREIAYDGDQTNGVYFTDTRTGEDYFQPADVVILTSYVMNNTRLLLQSGIGEPYDPESETGVIGKNYCYQVMASAQGFFDEQFNLYAGAGALGGQVDDYNADNFDHSDLDFLHGGTIQCTQTGIRPIATNPVPPGTPTWGAAFKEASAHYFYRTLSLGSQGASLPYRYNYLDLDPTYTDSHGDPLLRMTYNFTEQDRNLAAHQSARLTEILEEMGANEVFSNPDIGDYNIMPYQTTHNTGGVIMGADPETSAVNNYLQMWDCENLFVVGASAFPHNSGYNPTPTVGALSYRAAEGILSYLEDPRPLAE</sequence>
<feature type="region of interest" description="Disordered" evidence="5">
    <location>
        <begin position="160"/>
        <end position="180"/>
    </location>
</feature>
<feature type="domain" description="Glucose-methanol-choline oxidoreductase C-terminal" evidence="7">
    <location>
        <begin position="427"/>
        <end position="550"/>
    </location>
</feature>
<evidence type="ECO:0000256" key="4">
    <source>
        <dbReference type="ARBA" id="ARBA00023002"/>
    </source>
</evidence>
<protein>
    <submittedName>
        <fullName evidence="8">Gluconate 2-dehydrogenase alpha chain</fullName>
        <ecNumber evidence="8">1.1.99.3</ecNumber>
    </submittedName>
</protein>
<dbReference type="InterPro" id="IPR000172">
    <property type="entry name" value="GMC_OxRdtase_N"/>
</dbReference>
<keyword evidence="3" id="KW-0274">FAD</keyword>
<evidence type="ECO:0000256" key="2">
    <source>
        <dbReference type="ARBA" id="ARBA00022630"/>
    </source>
</evidence>
<dbReference type="PANTHER" id="PTHR46056">
    <property type="entry name" value="LONG-CHAIN-ALCOHOL OXIDASE"/>
    <property type="match status" value="1"/>
</dbReference>
<dbReference type="Gene3D" id="3.50.50.60">
    <property type="entry name" value="FAD/NAD(P)-binding domain"/>
    <property type="match status" value="2"/>
</dbReference>
<dbReference type="EMBL" id="JAFBEC010000020">
    <property type="protein sequence ID" value="MBM7634989.1"/>
    <property type="molecule type" value="Genomic_DNA"/>
</dbReference>
<keyword evidence="9" id="KW-1185">Reference proteome</keyword>
<comment type="similarity">
    <text evidence="1">Belongs to the GMC oxidoreductase family.</text>
</comment>
<dbReference type="SUPFAM" id="SSF51905">
    <property type="entry name" value="FAD/NAD(P)-binding domain"/>
    <property type="match status" value="1"/>
</dbReference>
<gene>
    <name evidence="8" type="ORF">JOD17_004132</name>
</gene>
<evidence type="ECO:0000256" key="3">
    <source>
        <dbReference type="ARBA" id="ARBA00022827"/>
    </source>
</evidence>
<evidence type="ECO:0000256" key="5">
    <source>
        <dbReference type="SAM" id="MobiDB-lite"/>
    </source>
</evidence>
<organism evidence="8 9">
    <name type="scientific">Geomicrobium sediminis</name>
    <dbReference type="NCBI Taxonomy" id="1347788"/>
    <lineage>
        <taxon>Bacteria</taxon>
        <taxon>Bacillati</taxon>
        <taxon>Bacillota</taxon>
        <taxon>Bacilli</taxon>
        <taxon>Bacillales</taxon>
        <taxon>Geomicrobium</taxon>
    </lineage>
</organism>
<evidence type="ECO:0000313" key="9">
    <source>
        <dbReference type="Proteomes" id="UP000741863"/>
    </source>
</evidence>
<keyword evidence="2" id="KW-0285">Flavoprotein</keyword>
<dbReference type="InterPro" id="IPR007867">
    <property type="entry name" value="GMC_OxRtase_C"/>
</dbReference>
<evidence type="ECO:0000313" key="8">
    <source>
        <dbReference type="EMBL" id="MBM7634989.1"/>
    </source>
</evidence>
<evidence type="ECO:0000256" key="1">
    <source>
        <dbReference type="ARBA" id="ARBA00010790"/>
    </source>
</evidence>
<feature type="domain" description="Glucose-methanol-choline oxidoreductase N-terminal" evidence="6">
    <location>
        <begin position="216"/>
        <end position="331"/>
    </location>
</feature>
<dbReference type="InterPro" id="IPR036188">
    <property type="entry name" value="FAD/NAD-bd_sf"/>
</dbReference>
<dbReference type="RefSeq" id="WP_204699731.1">
    <property type="nucleotide sequence ID" value="NZ_JAFBEC010000020.1"/>
</dbReference>
<name>A0ABS2PHS6_9BACL</name>
<evidence type="ECO:0000259" key="7">
    <source>
        <dbReference type="Pfam" id="PF05199"/>
    </source>
</evidence>
<proteinExistence type="inferred from homology"/>
<reference evidence="8 9" key="1">
    <citation type="submission" date="2021-01" db="EMBL/GenBank/DDBJ databases">
        <title>Genomic Encyclopedia of Type Strains, Phase IV (KMG-IV): sequencing the most valuable type-strain genomes for metagenomic binning, comparative biology and taxonomic classification.</title>
        <authorList>
            <person name="Goeker M."/>
        </authorList>
    </citation>
    <scope>NUCLEOTIDE SEQUENCE [LARGE SCALE GENOMIC DNA]</scope>
    <source>
        <strain evidence="8 9">DSM 25540</strain>
    </source>
</reference>
<dbReference type="Pfam" id="PF00732">
    <property type="entry name" value="GMC_oxred_N"/>
    <property type="match status" value="1"/>
</dbReference>
<keyword evidence="4 8" id="KW-0560">Oxidoreductase</keyword>